<comment type="caution">
    <text evidence="1">The sequence shown here is derived from an EMBL/GenBank/DDBJ whole genome shotgun (WGS) entry which is preliminary data.</text>
</comment>
<dbReference type="EMBL" id="QKZT01000007">
    <property type="protein sequence ID" value="PZX52667.1"/>
    <property type="molecule type" value="Genomic_DNA"/>
</dbReference>
<evidence type="ECO:0000313" key="2">
    <source>
        <dbReference type="Proteomes" id="UP000248882"/>
    </source>
</evidence>
<gene>
    <name evidence="1" type="ORF">LV85_01969</name>
</gene>
<reference evidence="1 2" key="1">
    <citation type="submission" date="2018-06" db="EMBL/GenBank/DDBJ databases">
        <title>Genomic Encyclopedia of Archaeal and Bacterial Type Strains, Phase II (KMG-II): from individual species to whole genera.</title>
        <authorList>
            <person name="Goeker M."/>
        </authorList>
    </citation>
    <scope>NUCLEOTIDE SEQUENCE [LARGE SCALE GENOMIC DNA]</scope>
    <source>
        <strain evidence="1 2">DSM 19830</strain>
    </source>
</reference>
<dbReference type="AlphaFoldDB" id="A0A2W7RAI0"/>
<sequence>MRYLRSWMIFLSKKDLQETLKSKWADLLIHGDVTILTYEFVLSKYLFVIDCYFNKIAAFSCLIVSGLLKTSNFQDCLGADYRSLVSDPTAFVEGI</sequence>
<keyword evidence="2" id="KW-1185">Reference proteome</keyword>
<evidence type="ECO:0000313" key="1">
    <source>
        <dbReference type="EMBL" id="PZX52667.1"/>
    </source>
</evidence>
<organism evidence="1 2">
    <name type="scientific">Algoriphagus chordae</name>
    <dbReference type="NCBI Taxonomy" id="237019"/>
    <lineage>
        <taxon>Bacteria</taxon>
        <taxon>Pseudomonadati</taxon>
        <taxon>Bacteroidota</taxon>
        <taxon>Cytophagia</taxon>
        <taxon>Cytophagales</taxon>
        <taxon>Cyclobacteriaceae</taxon>
        <taxon>Algoriphagus</taxon>
    </lineage>
</organism>
<accession>A0A2W7RAI0</accession>
<name>A0A2W7RAI0_9BACT</name>
<dbReference type="Proteomes" id="UP000248882">
    <property type="component" value="Unassembled WGS sequence"/>
</dbReference>
<protein>
    <submittedName>
        <fullName evidence="1">Uncharacterized protein</fullName>
    </submittedName>
</protein>
<proteinExistence type="predicted"/>